<organism evidence="1 2">
    <name type="scientific">Paenibacillus physcomitrellae</name>
    <dbReference type="NCBI Taxonomy" id="1619311"/>
    <lineage>
        <taxon>Bacteria</taxon>
        <taxon>Bacillati</taxon>
        <taxon>Bacillota</taxon>
        <taxon>Bacilli</taxon>
        <taxon>Bacillales</taxon>
        <taxon>Paenibacillaceae</taxon>
        <taxon>Paenibacillus</taxon>
    </lineage>
</organism>
<accession>A0ABQ1FK19</accession>
<protein>
    <recommendedName>
        <fullName evidence="3">Topology modulation protein</fullName>
    </recommendedName>
</protein>
<evidence type="ECO:0000313" key="1">
    <source>
        <dbReference type="EMBL" id="GGA19375.1"/>
    </source>
</evidence>
<dbReference type="Proteomes" id="UP000609323">
    <property type="component" value="Unassembled WGS sequence"/>
</dbReference>
<keyword evidence="2" id="KW-1185">Reference proteome</keyword>
<evidence type="ECO:0000313" key="2">
    <source>
        <dbReference type="Proteomes" id="UP000609323"/>
    </source>
</evidence>
<name>A0ABQ1FK19_9BACL</name>
<comment type="caution">
    <text evidence="1">The sequence shown here is derived from an EMBL/GenBank/DDBJ whole genome shotgun (WGS) entry which is preliminary data.</text>
</comment>
<proteinExistence type="predicted"/>
<gene>
    <name evidence="1" type="ORF">GCM10010917_00010</name>
</gene>
<dbReference type="EMBL" id="BMHF01000001">
    <property type="protein sequence ID" value="GGA19375.1"/>
    <property type="molecule type" value="Genomic_DNA"/>
</dbReference>
<evidence type="ECO:0008006" key="3">
    <source>
        <dbReference type="Google" id="ProtNLM"/>
    </source>
</evidence>
<sequence>MNGECPEKIDYAFIKWVWNYRKRSRTQTIEKLEKVKKQKEVFIVKNRKQVNHIVRNFEKNRAI</sequence>
<reference evidence="2" key="1">
    <citation type="journal article" date="2019" name="Int. J. Syst. Evol. Microbiol.">
        <title>The Global Catalogue of Microorganisms (GCM) 10K type strain sequencing project: providing services to taxonomists for standard genome sequencing and annotation.</title>
        <authorList>
            <consortium name="The Broad Institute Genomics Platform"/>
            <consortium name="The Broad Institute Genome Sequencing Center for Infectious Disease"/>
            <person name="Wu L."/>
            <person name="Ma J."/>
        </authorList>
    </citation>
    <scope>NUCLEOTIDE SEQUENCE [LARGE SCALE GENOMIC DNA]</scope>
    <source>
        <strain evidence="2">CGMCC 1.15044</strain>
    </source>
</reference>